<feature type="compositionally biased region" description="Low complexity" evidence="1">
    <location>
        <begin position="1"/>
        <end position="11"/>
    </location>
</feature>
<proteinExistence type="predicted"/>
<dbReference type="RefSeq" id="XP_003651000.1">
    <property type="nucleotide sequence ID" value="XM_003650952.1"/>
</dbReference>
<dbReference type="AlphaFoldDB" id="G2QVH4"/>
<gene>
    <name evidence="2" type="ORF">THITE_2086155</name>
</gene>
<dbReference type="KEGG" id="ttt:THITE_2086155"/>
<protein>
    <submittedName>
        <fullName evidence="2">Uncharacterized protein</fullName>
    </submittedName>
</protein>
<reference evidence="2 3" key="1">
    <citation type="journal article" date="2011" name="Nat. Biotechnol.">
        <title>Comparative genomic analysis of the thermophilic biomass-degrading fungi Myceliophthora thermophila and Thielavia terrestris.</title>
        <authorList>
            <person name="Berka R.M."/>
            <person name="Grigoriev I.V."/>
            <person name="Otillar R."/>
            <person name="Salamov A."/>
            <person name="Grimwood J."/>
            <person name="Reid I."/>
            <person name="Ishmael N."/>
            <person name="John T."/>
            <person name="Darmond C."/>
            <person name="Moisan M.-C."/>
            <person name="Henrissat B."/>
            <person name="Coutinho P.M."/>
            <person name="Lombard V."/>
            <person name="Natvig D.O."/>
            <person name="Lindquist E."/>
            <person name="Schmutz J."/>
            <person name="Lucas S."/>
            <person name="Harris P."/>
            <person name="Powlowski J."/>
            <person name="Bellemare A."/>
            <person name="Taylor D."/>
            <person name="Butler G."/>
            <person name="de Vries R.P."/>
            <person name="Allijn I.E."/>
            <person name="van den Brink J."/>
            <person name="Ushinsky S."/>
            <person name="Storms R."/>
            <person name="Powell A.J."/>
            <person name="Paulsen I.T."/>
            <person name="Elbourne L.D.H."/>
            <person name="Baker S.E."/>
            <person name="Magnuson J."/>
            <person name="LaBoissiere S."/>
            <person name="Clutterbuck A.J."/>
            <person name="Martinez D."/>
            <person name="Wogulis M."/>
            <person name="de Leon A.L."/>
            <person name="Rey M.W."/>
            <person name="Tsang A."/>
        </authorList>
    </citation>
    <scope>NUCLEOTIDE SEQUENCE [LARGE SCALE GENOMIC DNA]</scope>
    <source>
        <strain evidence="3">ATCC 38088 / NRRL 8126</strain>
    </source>
</reference>
<dbReference type="GeneID" id="11517044"/>
<dbReference type="OrthoDB" id="265717at2759"/>
<keyword evidence="3" id="KW-1185">Reference proteome</keyword>
<dbReference type="Proteomes" id="UP000008181">
    <property type="component" value="Chromosome 1"/>
</dbReference>
<dbReference type="HOGENOM" id="CLU_2265570_0_0_1"/>
<evidence type="ECO:0000313" key="3">
    <source>
        <dbReference type="Proteomes" id="UP000008181"/>
    </source>
</evidence>
<name>G2QVH4_THETT</name>
<dbReference type="EMBL" id="CP003009">
    <property type="protein sequence ID" value="AEO64664.1"/>
    <property type="molecule type" value="Genomic_DNA"/>
</dbReference>
<feature type="region of interest" description="Disordered" evidence="1">
    <location>
        <begin position="1"/>
        <end position="38"/>
    </location>
</feature>
<accession>G2QVH4</accession>
<dbReference type="STRING" id="578455.G2QVH4"/>
<evidence type="ECO:0000256" key="1">
    <source>
        <dbReference type="SAM" id="MobiDB-lite"/>
    </source>
</evidence>
<sequence length="103" mass="11074">MQEMQQTQEMQGLAASLDSGVPEPADKPNKAPIFKGPQGNDITALERLVAAEVERLRADQCRAFFDLTNIHGNACSQPLGIARTNALPLGSNARSGGDWREAI</sequence>
<organism evidence="2 3">
    <name type="scientific">Thermothielavioides terrestris (strain ATCC 38088 / NRRL 8126)</name>
    <name type="common">Thielavia terrestris</name>
    <dbReference type="NCBI Taxonomy" id="578455"/>
    <lineage>
        <taxon>Eukaryota</taxon>
        <taxon>Fungi</taxon>
        <taxon>Dikarya</taxon>
        <taxon>Ascomycota</taxon>
        <taxon>Pezizomycotina</taxon>
        <taxon>Sordariomycetes</taxon>
        <taxon>Sordariomycetidae</taxon>
        <taxon>Sordariales</taxon>
        <taxon>Chaetomiaceae</taxon>
        <taxon>Thermothielavioides</taxon>
        <taxon>Thermothielavioides terrestris</taxon>
    </lineage>
</organism>
<evidence type="ECO:0000313" key="2">
    <source>
        <dbReference type="EMBL" id="AEO64664.1"/>
    </source>
</evidence>